<feature type="signal peptide" evidence="1">
    <location>
        <begin position="1"/>
        <end position="35"/>
    </location>
</feature>
<protein>
    <recommendedName>
        <fullName evidence="4">DUF4252 domain-containing protein</fullName>
    </recommendedName>
</protein>
<keyword evidence="1" id="KW-0732">Signal</keyword>
<dbReference type="InterPro" id="IPR025348">
    <property type="entry name" value="DUF4252"/>
</dbReference>
<dbReference type="InterPro" id="IPR006311">
    <property type="entry name" value="TAT_signal"/>
</dbReference>
<comment type="caution">
    <text evidence="2">The sequence shown here is derived from an EMBL/GenBank/DDBJ whole genome shotgun (WGS) entry which is preliminary data.</text>
</comment>
<dbReference type="Pfam" id="PF14060">
    <property type="entry name" value="DUF4252"/>
    <property type="match status" value="1"/>
</dbReference>
<proteinExistence type="predicted"/>
<accession>A0A5C5YBP3</accession>
<reference evidence="2 3" key="1">
    <citation type="submission" date="2019-02" db="EMBL/GenBank/DDBJ databases">
        <title>Deep-cultivation of Planctomycetes and their phenomic and genomic characterization uncovers novel biology.</title>
        <authorList>
            <person name="Wiegand S."/>
            <person name="Jogler M."/>
            <person name="Boedeker C."/>
            <person name="Pinto D."/>
            <person name="Vollmers J."/>
            <person name="Rivas-Marin E."/>
            <person name="Kohn T."/>
            <person name="Peeters S.H."/>
            <person name="Heuer A."/>
            <person name="Rast P."/>
            <person name="Oberbeckmann S."/>
            <person name="Bunk B."/>
            <person name="Jeske O."/>
            <person name="Meyerdierks A."/>
            <person name="Storesund J.E."/>
            <person name="Kallscheuer N."/>
            <person name="Luecker S."/>
            <person name="Lage O.M."/>
            <person name="Pohl T."/>
            <person name="Merkel B.J."/>
            <person name="Hornburger P."/>
            <person name="Mueller R.-W."/>
            <person name="Bruemmer F."/>
            <person name="Labrenz M."/>
            <person name="Spormann A.M."/>
            <person name="Op Den Camp H."/>
            <person name="Overmann J."/>
            <person name="Amann R."/>
            <person name="Jetten M.S.M."/>
            <person name="Mascher T."/>
            <person name="Medema M.H."/>
            <person name="Devos D.P."/>
            <person name="Kaster A.-K."/>
            <person name="Ovreas L."/>
            <person name="Rohde M."/>
            <person name="Galperin M.Y."/>
            <person name="Jogler C."/>
        </authorList>
    </citation>
    <scope>NUCLEOTIDE SEQUENCE [LARGE SCALE GENOMIC DNA]</scope>
    <source>
        <strain evidence="2 3">Pla123a</strain>
    </source>
</reference>
<organism evidence="2 3">
    <name type="scientific">Posidoniimonas polymericola</name>
    <dbReference type="NCBI Taxonomy" id="2528002"/>
    <lineage>
        <taxon>Bacteria</taxon>
        <taxon>Pseudomonadati</taxon>
        <taxon>Planctomycetota</taxon>
        <taxon>Planctomycetia</taxon>
        <taxon>Pirellulales</taxon>
        <taxon>Lacipirellulaceae</taxon>
        <taxon>Posidoniimonas</taxon>
    </lineage>
</organism>
<dbReference type="PROSITE" id="PS51318">
    <property type="entry name" value="TAT"/>
    <property type="match status" value="1"/>
</dbReference>
<dbReference type="Proteomes" id="UP000318478">
    <property type="component" value="Unassembled WGS sequence"/>
</dbReference>
<dbReference type="EMBL" id="SJPO01000011">
    <property type="protein sequence ID" value="TWT72810.1"/>
    <property type="molecule type" value="Genomic_DNA"/>
</dbReference>
<sequence length="230" mass="24993" precursor="true">MWDVRERRGIFRHAALASALLIAPAATLQPHAALAAGQTTRLELPGVPTPTVEVDLGGQLIDHALSLGEAALTGFLNGLQDNALEQNAEAVRFATEQIGSTKELTQTLREVVRGVHLRVWKELPDVEAVAASVAERLETELPDQGWEPTLRASESGKMVRVYVRSTEDAVEGVLILAHTDHELALVNLAGDLSQENVQRLSTLATKIAVELGLDRELEKAVQRLQQKRGN</sequence>
<evidence type="ECO:0000256" key="1">
    <source>
        <dbReference type="SAM" id="SignalP"/>
    </source>
</evidence>
<keyword evidence="3" id="KW-1185">Reference proteome</keyword>
<dbReference type="RefSeq" id="WP_146590420.1">
    <property type="nucleotide sequence ID" value="NZ_SJPO01000011.1"/>
</dbReference>
<evidence type="ECO:0000313" key="3">
    <source>
        <dbReference type="Proteomes" id="UP000318478"/>
    </source>
</evidence>
<evidence type="ECO:0008006" key="4">
    <source>
        <dbReference type="Google" id="ProtNLM"/>
    </source>
</evidence>
<feature type="chain" id="PRO_5022912194" description="DUF4252 domain-containing protein" evidence="1">
    <location>
        <begin position="36"/>
        <end position="230"/>
    </location>
</feature>
<gene>
    <name evidence="2" type="ORF">Pla123a_41100</name>
</gene>
<evidence type="ECO:0000313" key="2">
    <source>
        <dbReference type="EMBL" id="TWT72810.1"/>
    </source>
</evidence>
<dbReference type="OrthoDB" id="282368at2"/>
<dbReference type="AlphaFoldDB" id="A0A5C5YBP3"/>
<name>A0A5C5YBP3_9BACT</name>